<dbReference type="InterPro" id="IPR014162">
    <property type="entry name" value="CpoB_C"/>
</dbReference>
<feature type="compositionally biased region" description="Gly residues" evidence="3">
    <location>
        <begin position="101"/>
        <end position="110"/>
    </location>
</feature>
<dbReference type="EMBL" id="BSFE01000003">
    <property type="protein sequence ID" value="GLK51955.1"/>
    <property type="molecule type" value="Genomic_DNA"/>
</dbReference>
<dbReference type="GO" id="GO:0030288">
    <property type="term" value="C:outer membrane-bounded periplasmic space"/>
    <property type="evidence" value="ECO:0007669"/>
    <property type="project" value="UniProtKB-UniRule"/>
</dbReference>
<dbReference type="Gene3D" id="1.25.40.10">
    <property type="entry name" value="Tetratricopeptide repeat domain"/>
    <property type="match status" value="1"/>
</dbReference>
<dbReference type="Proteomes" id="UP001143486">
    <property type="component" value="Unassembled WGS sequence"/>
</dbReference>
<evidence type="ECO:0000256" key="2">
    <source>
        <dbReference type="PROSITE-ProRule" id="PRU00339"/>
    </source>
</evidence>
<keyword evidence="1" id="KW-0131">Cell cycle</keyword>
<dbReference type="PROSITE" id="PS50005">
    <property type="entry name" value="TPR"/>
    <property type="match status" value="1"/>
</dbReference>
<comment type="function">
    <text evidence="1">Mediates coordination of peptidoglycan synthesis and outer membrane constriction during cell division.</text>
</comment>
<dbReference type="NCBIfam" id="TIGR02795">
    <property type="entry name" value="tol_pal_ybgF"/>
    <property type="match status" value="1"/>
</dbReference>
<evidence type="ECO:0000256" key="3">
    <source>
        <dbReference type="SAM" id="MobiDB-lite"/>
    </source>
</evidence>
<dbReference type="InterPro" id="IPR011990">
    <property type="entry name" value="TPR-like_helical_dom_sf"/>
</dbReference>
<feature type="signal peptide" evidence="1">
    <location>
        <begin position="1"/>
        <end position="22"/>
    </location>
</feature>
<dbReference type="AlphaFoldDB" id="A0A9W6MMW7"/>
<dbReference type="GO" id="GO:0043093">
    <property type="term" value="P:FtsZ-dependent cytokinesis"/>
    <property type="evidence" value="ECO:0007669"/>
    <property type="project" value="UniProtKB-UniRule"/>
</dbReference>
<comment type="subcellular location">
    <subcellularLocation>
        <location evidence="1">Periplasm</location>
    </subcellularLocation>
</comment>
<feature type="region of interest" description="Disordered" evidence="3">
    <location>
        <begin position="98"/>
        <end position="126"/>
    </location>
</feature>
<dbReference type="SUPFAM" id="SSF48452">
    <property type="entry name" value="TPR-like"/>
    <property type="match status" value="1"/>
</dbReference>
<evidence type="ECO:0000256" key="1">
    <source>
        <dbReference type="HAMAP-Rule" id="MF_02066"/>
    </source>
</evidence>
<reference evidence="4" key="1">
    <citation type="journal article" date="2014" name="Int. J. Syst. Evol. Microbiol.">
        <title>Complete genome sequence of Corynebacterium casei LMG S-19264T (=DSM 44701T), isolated from a smear-ripened cheese.</title>
        <authorList>
            <consortium name="US DOE Joint Genome Institute (JGI-PGF)"/>
            <person name="Walter F."/>
            <person name="Albersmeier A."/>
            <person name="Kalinowski J."/>
            <person name="Ruckert C."/>
        </authorList>
    </citation>
    <scope>NUCLEOTIDE SEQUENCE</scope>
    <source>
        <strain evidence="4">VKM B-1513</strain>
    </source>
</reference>
<feature type="chain" id="PRO_5041028951" description="Cell division coordinator CpoB" evidence="1">
    <location>
        <begin position="23"/>
        <end position="317"/>
    </location>
</feature>
<keyword evidence="1" id="KW-0574">Periplasm</keyword>
<dbReference type="HAMAP" id="MF_02066">
    <property type="entry name" value="CpoB"/>
    <property type="match status" value="1"/>
</dbReference>
<sequence precursor="true">MIKTLCLSALSAALLVAAPAHSQSRRELAERLDAVEARIAEVETSSMAGDPVAETLLRRLDELDYQMRELTGETERLTFENRQLRSQVEALQAQLDRRGRAPGGYDGMDGGPDAAGAEGVDRGDRGDLDEDAVAWMSEGLDEAGQSGRDIAVVDPDDPYAEARAEATGVLGAPPRRPAGEPSGDARAPAAPDPETLYGGARDKLLEGDFGGAQVDFEQFVNAYPDHARTGEAWYWLGETFFVRSDFTGAADAYIAALRAEPDGEKAPDALVRLAASLNGMGRQADACGTLERFDSQFPDASAASRARASREAVRAGC</sequence>
<keyword evidence="2" id="KW-0802">TPR repeat</keyword>
<protein>
    <recommendedName>
        <fullName evidence="1">Cell division coordinator CpoB</fullName>
    </recommendedName>
</protein>
<gene>
    <name evidence="4" type="primary">ybgF</name>
    <name evidence="1" type="synonym">cpoB</name>
    <name evidence="4" type="ORF">GCM10017621_14630</name>
</gene>
<evidence type="ECO:0000313" key="4">
    <source>
        <dbReference type="EMBL" id="GLK51955.1"/>
    </source>
</evidence>
<evidence type="ECO:0000313" key="5">
    <source>
        <dbReference type="Proteomes" id="UP001143486"/>
    </source>
</evidence>
<comment type="similarity">
    <text evidence="1">Belongs to the CpoB family.</text>
</comment>
<proteinExistence type="inferred from homology"/>
<feature type="region of interest" description="Disordered" evidence="3">
    <location>
        <begin position="165"/>
        <end position="194"/>
    </location>
</feature>
<dbReference type="InterPro" id="IPR019734">
    <property type="entry name" value="TPR_rpt"/>
</dbReference>
<dbReference type="RefSeq" id="WP_271186318.1">
    <property type="nucleotide sequence ID" value="NZ_BSFE01000003.1"/>
</dbReference>
<feature type="repeat" description="TPR" evidence="2">
    <location>
        <begin position="230"/>
        <end position="263"/>
    </location>
</feature>
<keyword evidence="5" id="KW-1185">Reference proteome</keyword>
<dbReference type="InterPro" id="IPR034706">
    <property type="entry name" value="CpoB"/>
</dbReference>
<name>A0A9W6MMW7_9PROT</name>
<keyword evidence="1" id="KW-0732">Signal</keyword>
<organism evidence="4 5">
    <name type="scientific">Maricaulis virginensis</name>
    <dbReference type="NCBI Taxonomy" id="144022"/>
    <lineage>
        <taxon>Bacteria</taxon>
        <taxon>Pseudomonadati</taxon>
        <taxon>Pseudomonadota</taxon>
        <taxon>Alphaproteobacteria</taxon>
        <taxon>Maricaulales</taxon>
        <taxon>Maricaulaceae</taxon>
        <taxon>Maricaulis</taxon>
    </lineage>
</organism>
<comment type="caution">
    <text evidence="4">The sequence shown here is derived from an EMBL/GenBank/DDBJ whole genome shotgun (WGS) entry which is preliminary data.</text>
</comment>
<reference evidence="4" key="2">
    <citation type="submission" date="2023-01" db="EMBL/GenBank/DDBJ databases">
        <authorList>
            <person name="Sun Q."/>
            <person name="Evtushenko L."/>
        </authorList>
    </citation>
    <scope>NUCLEOTIDE SEQUENCE</scope>
    <source>
        <strain evidence="4">VKM B-1513</strain>
    </source>
</reference>
<accession>A0A9W6MMW7</accession>
<keyword evidence="1" id="KW-0132">Cell division</keyword>
<dbReference type="Pfam" id="PF13174">
    <property type="entry name" value="TPR_6"/>
    <property type="match status" value="1"/>
</dbReference>